<dbReference type="PANTHER" id="PTHR43008:SF4">
    <property type="entry name" value="CHAIN DEHYDROGENASE, PUTATIVE (AFU_ORTHOLOGUE AFUA_4G08710)-RELATED"/>
    <property type="match status" value="1"/>
</dbReference>
<dbReference type="AlphaFoldDB" id="A0A4Z1L113"/>
<dbReference type="SUPFAM" id="SSF51735">
    <property type="entry name" value="NAD(P)-binding Rossmann-fold domains"/>
    <property type="match status" value="1"/>
</dbReference>
<keyword evidence="2" id="KW-0521">NADP</keyword>
<evidence type="ECO:0008006" key="6">
    <source>
        <dbReference type="Google" id="ProtNLM"/>
    </source>
</evidence>
<comment type="similarity">
    <text evidence="1">Belongs to the short-chain dehydrogenases/reductases (SDR) family.</text>
</comment>
<dbReference type="Pfam" id="PF13561">
    <property type="entry name" value="adh_short_C2"/>
    <property type="match status" value="1"/>
</dbReference>
<dbReference type="STRING" id="87229.A0A4Z1L113"/>
<proteinExistence type="inferred from homology"/>
<keyword evidence="3" id="KW-0560">Oxidoreductase</keyword>
<dbReference type="Proteomes" id="UP000297280">
    <property type="component" value="Unassembled WGS sequence"/>
</dbReference>
<dbReference type="InterPro" id="IPR020904">
    <property type="entry name" value="Sc_DH/Rdtase_CS"/>
</dbReference>
<name>A0A4Z1L113_9HELO</name>
<protein>
    <recommendedName>
        <fullName evidence="6">Ketoreductase (KR) domain-containing protein</fullName>
    </recommendedName>
</protein>
<dbReference type="PANTHER" id="PTHR43008">
    <property type="entry name" value="BENZIL REDUCTASE"/>
    <property type="match status" value="1"/>
</dbReference>
<evidence type="ECO:0000256" key="1">
    <source>
        <dbReference type="ARBA" id="ARBA00006484"/>
    </source>
</evidence>
<evidence type="ECO:0000256" key="3">
    <source>
        <dbReference type="ARBA" id="ARBA00023002"/>
    </source>
</evidence>
<evidence type="ECO:0000313" key="5">
    <source>
        <dbReference type="Proteomes" id="UP000297280"/>
    </source>
</evidence>
<dbReference type="EMBL" id="PQXO01000062">
    <property type="protein sequence ID" value="TGO90499.1"/>
    <property type="molecule type" value="Genomic_DNA"/>
</dbReference>
<dbReference type="PROSITE" id="PS00061">
    <property type="entry name" value="ADH_SHORT"/>
    <property type="match status" value="1"/>
</dbReference>
<evidence type="ECO:0000313" key="4">
    <source>
        <dbReference type="EMBL" id="TGO90499.1"/>
    </source>
</evidence>
<sequence>MGDDKYNRNDLVNRTLPQMQLANGLSNSAPPSFDAEKHSSSLNPAINRFAVKGNAICITLLPTIMNKTYITVQFTLQGARALLEHGLSGLALYDINPKDDHPGICALKADFPSAKILLKQVDVTNVENLDQAIHETISALGSIDVLCCYAGVVGCVHALEISVEEWRRTLEINTTGAFLCAQAVAKKMVDQKTGAISGHTVNYPQPQIAYNVSKSSLLHMKSCLAAEWSRYGIRTNSISPGYMDTILNEGDGLEEARNIWTSRNPIGRMGNPEELSGALVLLCSGAGSYITGADLIVDGKFDGHDVKSVEGMLIDC</sequence>
<dbReference type="Gene3D" id="3.40.50.720">
    <property type="entry name" value="NAD(P)-binding Rossmann-like Domain"/>
    <property type="match status" value="1"/>
</dbReference>
<dbReference type="PRINTS" id="PR00081">
    <property type="entry name" value="GDHRDH"/>
</dbReference>
<keyword evidence="5" id="KW-1185">Reference proteome</keyword>
<reference evidence="4 5" key="1">
    <citation type="submission" date="2017-12" db="EMBL/GenBank/DDBJ databases">
        <title>Comparative genomics of Botrytis spp.</title>
        <authorList>
            <person name="Valero-Jimenez C.A."/>
            <person name="Tapia P."/>
            <person name="Veloso J."/>
            <person name="Silva-Moreno E."/>
            <person name="Staats M."/>
            <person name="Valdes J.H."/>
            <person name="Van Kan J.A.L."/>
        </authorList>
    </citation>
    <scope>NUCLEOTIDE SEQUENCE [LARGE SCALE GENOMIC DNA]</scope>
    <source>
        <strain evidence="4 5">MUCL3349</strain>
    </source>
</reference>
<dbReference type="GO" id="GO:0050664">
    <property type="term" value="F:oxidoreductase activity, acting on NAD(P)H, oxygen as acceptor"/>
    <property type="evidence" value="ECO:0007669"/>
    <property type="project" value="TreeGrafter"/>
</dbReference>
<gene>
    <name evidence="4" type="ORF">BPOR_0062g00190</name>
</gene>
<dbReference type="GO" id="GO:0016616">
    <property type="term" value="F:oxidoreductase activity, acting on the CH-OH group of donors, NAD or NADP as acceptor"/>
    <property type="evidence" value="ECO:0007669"/>
    <property type="project" value="UniProtKB-ARBA"/>
</dbReference>
<dbReference type="InterPro" id="IPR002347">
    <property type="entry name" value="SDR_fam"/>
</dbReference>
<organism evidence="4 5">
    <name type="scientific">Botrytis porri</name>
    <dbReference type="NCBI Taxonomy" id="87229"/>
    <lineage>
        <taxon>Eukaryota</taxon>
        <taxon>Fungi</taxon>
        <taxon>Dikarya</taxon>
        <taxon>Ascomycota</taxon>
        <taxon>Pezizomycotina</taxon>
        <taxon>Leotiomycetes</taxon>
        <taxon>Helotiales</taxon>
        <taxon>Sclerotiniaceae</taxon>
        <taxon>Botrytis</taxon>
    </lineage>
</organism>
<evidence type="ECO:0000256" key="2">
    <source>
        <dbReference type="ARBA" id="ARBA00022857"/>
    </source>
</evidence>
<accession>A0A4Z1L113</accession>
<dbReference type="InterPro" id="IPR036291">
    <property type="entry name" value="NAD(P)-bd_dom_sf"/>
</dbReference>
<comment type="caution">
    <text evidence="4">The sequence shown here is derived from an EMBL/GenBank/DDBJ whole genome shotgun (WGS) entry which is preliminary data.</text>
</comment>